<keyword evidence="2" id="KW-1185">Reference proteome</keyword>
<dbReference type="AlphaFoldDB" id="A0A3N4I6D8"/>
<gene>
    <name evidence="1" type="ORF">BJ508DRAFT_326330</name>
</gene>
<reference evidence="1 2" key="1">
    <citation type="journal article" date="2018" name="Nat. Ecol. Evol.">
        <title>Pezizomycetes genomes reveal the molecular basis of ectomycorrhizal truffle lifestyle.</title>
        <authorList>
            <person name="Murat C."/>
            <person name="Payen T."/>
            <person name="Noel B."/>
            <person name="Kuo A."/>
            <person name="Morin E."/>
            <person name="Chen J."/>
            <person name="Kohler A."/>
            <person name="Krizsan K."/>
            <person name="Balestrini R."/>
            <person name="Da Silva C."/>
            <person name="Montanini B."/>
            <person name="Hainaut M."/>
            <person name="Levati E."/>
            <person name="Barry K.W."/>
            <person name="Belfiori B."/>
            <person name="Cichocki N."/>
            <person name="Clum A."/>
            <person name="Dockter R.B."/>
            <person name="Fauchery L."/>
            <person name="Guy J."/>
            <person name="Iotti M."/>
            <person name="Le Tacon F."/>
            <person name="Lindquist E.A."/>
            <person name="Lipzen A."/>
            <person name="Malagnac F."/>
            <person name="Mello A."/>
            <person name="Molinier V."/>
            <person name="Miyauchi S."/>
            <person name="Poulain J."/>
            <person name="Riccioni C."/>
            <person name="Rubini A."/>
            <person name="Sitrit Y."/>
            <person name="Splivallo R."/>
            <person name="Traeger S."/>
            <person name="Wang M."/>
            <person name="Zifcakova L."/>
            <person name="Wipf D."/>
            <person name="Zambonelli A."/>
            <person name="Paolocci F."/>
            <person name="Nowrousian M."/>
            <person name="Ottonello S."/>
            <person name="Baldrian P."/>
            <person name="Spatafora J.W."/>
            <person name="Henrissat B."/>
            <person name="Nagy L.G."/>
            <person name="Aury J.M."/>
            <person name="Wincker P."/>
            <person name="Grigoriev I.V."/>
            <person name="Bonfante P."/>
            <person name="Martin F.M."/>
        </authorList>
    </citation>
    <scope>NUCLEOTIDE SEQUENCE [LARGE SCALE GENOMIC DNA]</scope>
    <source>
        <strain evidence="1 2">RN42</strain>
    </source>
</reference>
<proteinExistence type="predicted"/>
<dbReference type="EMBL" id="ML119678">
    <property type="protein sequence ID" value="RPA81643.1"/>
    <property type="molecule type" value="Genomic_DNA"/>
</dbReference>
<organism evidence="1 2">
    <name type="scientific">Ascobolus immersus RN42</name>
    <dbReference type="NCBI Taxonomy" id="1160509"/>
    <lineage>
        <taxon>Eukaryota</taxon>
        <taxon>Fungi</taxon>
        <taxon>Dikarya</taxon>
        <taxon>Ascomycota</taxon>
        <taxon>Pezizomycotina</taxon>
        <taxon>Pezizomycetes</taxon>
        <taxon>Pezizales</taxon>
        <taxon>Ascobolaceae</taxon>
        <taxon>Ascobolus</taxon>
    </lineage>
</organism>
<sequence length="187" mass="20951">MPKRRRPVSLDPLDPTATVWCAAYTLTPARIRLLEEECRNGLVSERFLASFRQAAEQEVRCTCVLQDVGFHSGVAIGIFIPNDPDDAISDIVPTVGQQYRLIRCATNYEGTDMAATLIIPPNLQTLWRRPRRFPRLASHTNSDSHIIDLLAASYSITAEVSAMIEHVPNPGYRSPTIIFMLSWKTVV</sequence>
<evidence type="ECO:0000313" key="2">
    <source>
        <dbReference type="Proteomes" id="UP000275078"/>
    </source>
</evidence>
<name>A0A3N4I6D8_ASCIM</name>
<accession>A0A3N4I6D8</accession>
<protein>
    <submittedName>
        <fullName evidence="1">Uncharacterized protein</fullName>
    </submittedName>
</protein>
<dbReference type="Proteomes" id="UP000275078">
    <property type="component" value="Unassembled WGS sequence"/>
</dbReference>
<evidence type="ECO:0000313" key="1">
    <source>
        <dbReference type="EMBL" id="RPA81643.1"/>
    </source>
</evidence>